<evidence type="ECO:0000256" key="1">
    <source>
        <dbReference type="ARBA" id="ARBA00004651"/>
    </source>
</evidence>
<reference evidence="8 9" key="1">
    <citation type="submission" date="2016-10" db="EMBL/GenBank/DDBJ databases">
        <authorList>
            <person name="de Groot N.N."/>
        </authorList>
    </citation>
    <scope>NUCLEOTIDE SEQUENCE [LARGE SCALE GENOMIC DNA]</scope>
    <source>
        <strain evidence="8 9">DSM 45317</strain>
    </source>
</reference>
<dbReference type="InterPro" id="IPR042094">
    <property type="entry name" value="T2SS_GspF_sf"/>
</dbReference>
<dbReference type="InterPro" id="IPR018076">
    <property type="entry name" value="T2SS_GspF_dom"/>
</dbReference>
<dbReference type="Pfam" id="PF00482">
    <property type="entry name" value="T2SSF"/>
    <property type="match status" value="1"/>
</dbReference>
<evidence type="ECO:0000313" key="8">
    <source>
        <dbReference type="EMBL" id="SFK89178.1"/>
    </source>
</evidence>
<organism evidence="8 9">
    <name type="scientific">Geodermatophilus ruber</name>
    <dbReference type="NCBI Taxonomy" id="504800"/>
    <lineage>
        <taxon>Bacteria</taxon>
        <taxon>Bacillati</taxon>
        <taxon>Actinomycetota</taxon>
        <taxon>Actinomycetes</taxon>
        <taxon>Geodermatophilales</taxon>
        <taxon>Geodermatophilaceae</taxon>
        <taxon>Geodermatophilus</taxon>
    </lineage>
</organism>
<accession>A0A1I4D6H8</accession>
<dbReference type="GO" id="GO:0005886">
    <property type="term" value="C:plasma membrane"/>
    <property type="evidence" value="ECO:0007669"/>
    <property type="project" value="UniProtKB-SubCell"/>
</dbReference>
<dbReference type="InParanoid" id="A0A1I4D6H8"/>
<dbReference type="OrthoDB" id="3267562at2"/>
<evidence type="ECO:0000256" key="5">
    <source>
        <dbReference type="ARBA" id="ARBA00023136"/>
    </source>
</evidence>
<feature type="domain" description="Type II secretion system protein GspF" evidence="7">
    <location>
        <begin position="112"/>
        <end position="230"/>
    </location>
</feature>
<keyword evidence="9" id="KW-1185">Reference proteome</keyword>
<keyword evidence="5 6" id="KW-0472">Membrane</keyword>
<protein>
    <submittedName>
        <fullName evidence="8">Type II secretion system (T2SS), protein F</fullName>
    </submittedName>
</protein>
<dbReference type="EMBL" id="FOSW01000004">
    <property type="protein sequence ID" value="SFK89178.1"/>
    <property type="molecule type" value="Genomic_DNA"/>
</dbReference>
<keyword evidence="3 6" id="KW-0812">Transmembrane</keyword>
<dbReference type="RefSeq" id="WP_091323581.1">
    <property type="nucleotide sequence ID" value="NZ_FOSW01000004.1"/>
</dbReference>
<comment type="subcellular location">
    <subcellularLocation>
        <location evidence="1">Cell membrane</location>
        <topology evidence="1">Multi-pass membrane protein</topology>
    </subcellularLocation>
</comment>
<dbReference type="STRING" id="504800.SAMN04488085_104224"/>
<dbReference type="PANTHER" id="PTHR35007">
    <property type="entry name" value="INTEGRAL MEMBRANE PROTEIN-RELATED"/>
    <property type="match status" value="1"/>
</dbReference>
<keyword evidence="2" id="KW-1003">Cell membrane</keyword>
<evidence type="ECO:0000313" key="9">
    <source>
        <dbReference type="Proteomes" id="UP000199152"/>
    </source>
</evidence>
<gene>
    <name evidence="8" type="ORF">SAMN04488085_104224</name>
</gene>
<evidence type="ECO:0000256" key="4">
    <source>
        <dbReference type="ARBA" id="ARBA00022989"/>
    </source>
</evidence>
<evidence type="ECO:0000256" key="3">
    <source>
        <dbReference type="ARBA" id="ARBA00022692"/>
    </source>
</evidence>
<feature type="transmembrane region" description="Helical" evidence="6">
    <location>
        <begin position="211"/>
        <end position="241"/>
    </location>
</feature>
<dbReference type="AlphaFoldDB" id="A0A1I4D6H8"/>
<feature type="transmembrane region" description="Helical" evidence="6">
    <location>
        <begin position="56"/>
        <end position="82"/>
    </location>
</feature>
<keyword evidence="4 6" id="KW-1133">Transmembrane helix</keyword>
<evidence type="ECO:0000256" key="6">
    <source>
        <dbReference type="SAM" id="Phobius"/>
    </source>
</evidence>
<name>A0A1I4D6H8_9ACTN</name>
<proteinExistence type="predicted"/>
<dbReference type="PANTHER" id="PTHR35007:SF3">
    <property type="entry name" value="POSSIBLE CONSERVED ALANINE RICH MEMBRANE PROTEIN"/>
    <property type="match status" value="1"/>
</dbReference>
<evidence type="ECO:0000259" key="7">
    <source>
        <dbReference type="Pfam" id="PF00482"/>
    </source>
</evidence>
<dbReference type="Proteomes" id="UP000199152">
    <property type="component" value="Unassembled WGS sequence"/>
</dbReference>
<sequence>MTVAALVLAAALVVWSPPRSVVAGRLRSLTAAPPGAVPAEPGAQRGDPAAAVRRRWLLAVGGGLAAGLLLGGWLGVVAGAGVTAGVEATLRRAPNDERRSRAVLAADLPVTCDLLAVCLGAGLPVSGALAAVAAAVPGPVGDRLSAVAALYRLGAPPRRAWAEVPDELAGLARTLIRAGESGSSVIPALQALAAEARAAERGRAEVAVRRAGVWVLAPLGACFLPAFLCLGVVPLVLGIAADVFP</sequence>
<dbReference type="Gene3D" id="1.20.81.30">
    <property type="entry name" value="Type II secretion system (T2SS), domain F"/>
    <property type="match status" value="1"/>
</dbReference>
<evidence type="ECO:0000256" key="2">
    <source>
        <dbReference type="ARBA" id="ARBA00022475"/>
    </source>
</evidence>